<name>A0A081CJ49_PSEA2</name>
<dbReference type="AlphaFoldDB" id="A0A081CJ49"/>
<evidence type="ECO:0000313" key="1">
    <source>
        <dbReference type="EMBL" id="GAK66695.1"/>
    </source>
</evidence>
<dbReference type="HOGENOM" id="CLU_1015626_0_0_1"/>
<dbReference type="Proteomes" id="UP000053758">
    <property type="component" value="Unassembled WGS sequence"/>
</dbReference>
<accession>A0A081CJ49</accession>
<protein>
    <submittedName>
        <fullName evidence="1">Uncharacterized protein</fullName>
    </submittedName>
</protein>
<gene>
    <name evidence="1" type="ORF">PAN0_014c4918</name>
</gene>
<proteinExistence type="predicted"/>
<dbReference type="EMBL" id="DF830081">
    <property type="protein sequence ID" value="GAK66695.1"/>
    <property type="molecule type" value="Genomic_DNA"/>
</dbReference>
<sequence>MAVPAARQALLPEPSNLAIFPTSSPPILALPASHCLSNPRSSIRTIVGASPNKLRLPQLSSDAIICIPDRHCFRADLRRADPRGLHRSRDGQGHPGPAPVVYPTLALELPRGESIVKTIIAPAKTLQEPTVLTTNSLSLFPSPPLISSLRTRFAYSHDLAIPNVSPPLPPSADPSTQRGSCPFLSACAAASIASLVLLASGSHATPRLTPCDSRLTSGPIFIQFYASSVYRSAISNFRHFSTLSLRPLRLAPCLACRPALAPLADLRFGPDTAA</sequence>
<organism evidence="1">
    <name type="scientific">Pseudozyma antarctica</name>
    <name type="common">Yeast</name>
    <name type="synonym">Candida antarctica</name>
    <dbReference type="NCBI Taxonomy" id="84753"/>
    <lineage>
        <taxon>Eukaryota</taxon>
        <taxon>Fungi</taxon>
        <taxon>Dikarya</taxon>
        <taxon>Basidiomycota</taxon>
        <taxon>Ustilaginomycotina</taxon>
        <taxon>Ustilaginomycetes</taxon>
        <taxon>Ustilaginales</taxon>
        <taxon>Ustilaginaceae</taxon>
        <taxon>Moesziomyces</taxon>
    </lineage>
</organism>
<keyword evidence="2" id="KW-1185">Reference proteome</keyword>
<dbReference type="GeneID" id="26305680"/>
<reference evidence="1" key="1">
    <citation type="submission" date="2014-07" db="EMBL/GenBank/DDBJ databases">
        <title>Draft genome sequence of the yeast Pseudozyma antarctica JCM 10317 known as a producer of lipase B which used in a wide range of industrial applications.</title>
        <authorList>
            <person name="Morita T."/>
            <person name="Saika A."/>
            <person name="Koike H."/>
        </authorList>
    </citation>
    <scope>NUCLEOTIDE SEQUENCE</scope>
    <source>
        <strain evidence="1">JCM 10317</strain>
    </source>
</reference>
<dbReference type="RefSeq" id="XP_014655110.1">
    <property type="nucleotide sequence ID" value="XM_014799624.1"/>
</dbReference>
<evidence type="ECO:0000313" key="2">
    <source>
        <dbReference type="Proteomes" id="UP000053758"/>
    </source>
</evidence>